<dbReference type="Gene3D" id="1.25.40.20">
    <property type="entry name" value="Ankyrin repeat-containing domain"/>
    <property type="match status" value="1"/>
</dbReference>
<reference evidence="2 3" key="1">
    <citation type="journal article" date="2021" name="Elife">
        <title>Chloroplast acquisition without the gene transfer in kleptoplastic sea slugs, Plakobranchus ocellatus.</title>
        <authorList>
            <person name="Maeda T."/>
            <person name="Takahashi S."/>
            <person name="Yoshida T."/>
            <person name="Shimamura S."/>
            <person name="Takaki Y."/>
            <person name="Nagai Y."/>
            <person name="Toyoda A."/>
            <person name="Suzuki Y."/>
            <person name="Arimoto A."/>
            <person name="Ishii H."/>
            <person name="Satoh N."/>
            <person name="Nishiyama T."/>
            <person name="Hasebe M."/>
            <person name="Maruyama T."/>
            <person name="Minagawa J."/>
            <person name="Obokata J."/>
            <person name="Shigenobu S."/>
        </authorList>
    </citation>
    <scope>NUCLEOTIDE SEQUENCE [LARGE SCALE GENOMIC DNA]</scope>
</reference>
<organism evidence="2 3">
    <name type="scientific">Elysia marginata</name>
    <dbReference type="NCBI Taxonomy" id="1093978"/>
    <lineage>
        <taxon>Eukaryota</taxon>
        <taxon>Metazoa</taxon>
        <taxon>Spiralia</taxon>
        <taxon>Lophotrochozoa</taxon>
        <taxon>Mollusca</taxon>
        <taxon>Gastropoda</taxon>
        <taxon>Heterobranchia</taxon>
        <taxon>Euthyneura</taxon>
        <taxon>Panpulmonata</taxon>
        <taxon>Sacoglossa</taxon>
        <taxon>Placobranchoidea</taxon>
        <taxon>Plakobranchidae</taxon>
        <taxon>Elysia</taxon>
    </lineage>
</organism>
<dbReference type="EMBL" id="BMAT01011475">
    <property type="protein sequence ID" value="GFR73359.1"/>
    <property type="molecule type" value="Genomic_DNA"/>
</dbReference>
<proteinExistence type="predicted"/>
<comment type="caution">
    <text evidence="2">The sequence shown here is derived from an EMBL/GenBank/DDBJ whole genome shotgun (WGS) entry which is preliminary data.</text>
</comment>
<dbReference type="PROSITE" id="PS50088">
    <property type="entry name" value="ANK_REPEAT"/>
    <property type="match status" value="1"/>
</dbReference>
<accession>A0AAV4FK72</accession>
<dbReference type="SUPFAM" id="SSF48403">
    <property type="entry name" value="Ankyrin repeat"/>
    <property type="match status" value="1"/>
</dbReference>
<dbReference type="InterPro" id="IPR036770">
    <property type="entry name" value="Ankyrin_rpt-contain_sf"/>
</dbReference>
<keyword evidence="1" id="KW-0040">ANK repeat</keyword>
<sequence length="73" mass="8391">MLEVGSYTCRNSASMYSKLMRFLFCDQPKFDHHLRTKEGDTPLMLAAYKGRVPVLEFLLRSAVYSEASQHDSD</sequence>
<name>A0AAV4FK72_9GAST</name>
<dbReference type="AlphaFoldDB" id="A0AAV4FK72"/>
<evidence type="ECO:0000313" key="3">
    <source>
        <dbReference type="Proteomes" id="UP000762676"/>
    </source>
</evidence>
<gene>
    <name evidence="2" type="ORF">ElyMa_005728100</name>
</gene>
<feature type="repeat" description="ANK" evidence="1">
    <location>
        <begin position="38"/>
        <end position="70"/>
    </location>
</feature>
<evidence type="ECO:0000256" key="1">
    <source>
        <dbReference type="PROSITE-ProRule" id="PRU00023"/>
    </source>
</evidence>
<protein>
    <submittedName>
        <fullName evidence="2">Ankyrin-1-like</fullName>
    </submittedName>
</protein>
<dbReference type="Proteomes" id="UP000762676">
    <property type="component" value="Unassembled WGS sequence"/>
</dbReference>
<dbReference type="InterPro" id="IPR002110">
    <property type="entry name" value="Ankyrin_rpt"/>
</dbReference>
<evidence type="ECO:0000313" key="2">
    <source>
        <dbReference type="EMBL" id="GFR73359.1"/>
    </source>
</evidence>
<dbReference type="PROSITE" id="PS50297">
    <property type="entry name" value="ANK_REP_REGION"/>
    <property type="match status" value="1"/>
</dbReference>
<dbReference type="Pfam" id="PF00023">
    <property type="entry name" value="Ank"/>
    <property type="match status" value="1"/>
</dbReference>
<keyword evidence="3" id="KW-1185">Reference proteome</keyword>